<reference evidence="9 10" key="1">
    <citation type="submission" date="2018-10" db="EMBL/GenBank/DDBJ databases">
        <title>Genomic Encyclopedia of Archaeal and Bacterial Type Strains, Phase II (KMG-II): from individual species to whole genera.</title>
        <authorList>
            <person name="Goeker M."/>
        </authorList>
    </citation>
    <scope>NUCLEOTIDE SEQUENCE [LARGE SCALE GENOMIC DNA]</scope>
    <source>
        <strain evidence="9 10">RP-AC37</strain>
    </source>
</reference>
<evidence type="ECO:0000256" key="6">
    <source>
        <dbReference type="ARBA" id="ARBA00023136"/>
    </source>
</evidence>
<evidence type="ECO:0000256" key="1">
    <source>
        <dbReference type="ARBA" id="ARBA00004651"/>
    </source>
</evidence>
<dbReference type="GO" id="GO:0005886">
    <property type="term" value="C:plasma membrane"/>
    <property type="evidence" value="ECO:0007669"/>
    <property type="project" value="UniProtKB-SubCell"/>
</dbReference>
<feature type="transmembrane region" description="Helical" evidence="7">
    <location>
        <begin position="231"/>
        <end position="249"/>
    </location>
</feature>
<proteinExistence type="inferred from homology"/>
<dbReference type="PANTHER" id="PTHR33406">
    <property type="entry name" value="MEMBRANE PROTEIN MJ1562-RELATED"/>
    <property type="match status" value="1"/>
</dbReference>
<dbReference type="InterPro" id="IPR050545">
    <property type="entry name" value="Mycobact_MmpL"/>
</dbReference>
<comment type="caution">
    <text evidence="9">The sequence shown here is derived from an EMBL/GenBank/DDBJ whole genome shotgun (WGS) entry which is preliminary data.</text>
</comment>
<dbReference type="InterPro" id="IPR000731">
    <property type="entry name" value="SSD"/>
</dbReference>
<dbReference type="Gene3D" id="1.20.1640.10">
    <property type="entry name" value="Multidrug efflux transporter AcrB transmembrane domain"/>
    <property type="match status" value="2"/>
</dbReference>
<evidence type="ECO:0000256" key="4">
    <source>
        <dbReference type="ARBA" id="ARBA00022692"/>
    </source>
</evidence>
<keyword evidence="6 7" id="KW-0472">Membrane</keyword>
<keyword evidence="10" id="KW-1185">Reference proteome</keyword>
<keyword evidence="3" id="KW-1003">Cell membrane</keyword>
<sequence>MAPLALWCYRHRLVVVLAWVVVLVGLGATTAAVGTAYNDEFTLPGTESTKALDLLTANLPAQAGEADTIVLHVRSGTVTDASVRERATSMLREVAASPHVAAVTSPFDDAGTAQVSKDGTTAYASVAFDQQVPDLSLDDVRRVVDLAQGARGEGLEVEVGGNAVQQLNQQPTSSTELFGVLAAAVVLFFAFGSLFAMVLPLLTAIVALGVGIQVVGLSTHLFTIGTIAPTLAALIGLGVGIDYALFIVTRHRSGLKEGMAVEDSVVRALNTSGRAVLFAGATVCIALLGLLVLGVSFLNGMGVGAAVAVLFTVLATVTLLPALLGFFGTKVLSRRERRRLAAEGPHPEGSTGFWRRWAERVQAHPLPLVAAALVVIALLVAPFFSLRLGSSDAGNDPASTTTRKAYDLLADGFGPGFNGPFQLVATVQDDADRTAVEELATRLTSEPGVAAATLLPSAPTAEVEVISLVPTTSPQDEATSTLISHLRHDVVPEAVQGTTAHVYVGGLTAIFDDFADVLTGKLPAFIGLIVGLGFLLLLVAFRSLLVPATAAVMNLLGAAASFGVVVAVFQWGWAADTLGLGGKGPVEAFLPVIMLSLLFGLSMDYQVFLVSRMHEEWVHTRDNARAVTVGQATTGRVITAAATIMICVFVSFVFGGQRVIAEFGIGLASAVLIDAFVIRTVLVPAVMHLFGRSNWYLPSWLDTRLPHLSVEPVDESFEGEREPVGV</sequence>
<feature type="domain" description="SSD" evidence="8">
    <location>
        <begin position="195"/>
        <end position="326"/>
    </location>
</feature>
<organism evidence="9 10">
    <name type="scientific">Motilibacter peucedani</name>
    <dbReference type="NCBI Taxonomy" id="598650"/>
    <lineage>
        <taxon>Bacteria</taxon>
        <taxon>Bacillati</taxon>
        <taxon>Actinomycetota</taxon>
        <taxon>Actinomycetes</taxon>
        <taxon>Motilibacterales</taxon>
        <taxon>Motilibacteraceae</taxon>
        <taxon>Motilibacter</taxon>
    </lineage>
</organism>
<evidence type="ECO:0000313" key="10">
    <source>
        <dbReference type="Proteomes" id="UP000281955"/>
    </source>
</evidence>
<protein>
    <submittedName>
        <fullName evidence="9">RND superfamily putative drug exporter</fullName>
    </submittedName>
</protein>
<feature type="transmembrane region" description="Helical" evidence="7">
    <location>
        <begin position="632"/>
        <end position="654"/>
    </location>
</feature>
<dbReference type="InterPro" id="IPR004869">
    <property type="entry name" value="MMPL_dom"/>
</dbReference>
<keyword evidence="5 7" id="KW-1133">Transmembrane helix</keyword>
<evidence type="ECO:0000259" key="8">
    <source>
        <dbReference type="PROSITE" id="PS50156"/>
    </source>
</evidence>
<feature type="transmembrane region" description="Helical" evidence="7">
    <location>
        <begin position="588"/>
        <end position="611"/>
    </location>
</feature>
<feature type="transmembrane region" description="Helical" evidence="7">
    <location>
        <begin position="275"/>
        <end position="298"/>
    </location>
</feature>
<evidence type="ECO:0000256" key="3">
    <source>
        <dbReference type="ARBA" id="ARBA00022475"/>
    </source>
</evidence>
<feature type="transmembrane region" description="Helical" evidence="7">
    <location>
        <begin position="522"/>
        <end position="541"/>
    </location>
</feature>
<evidence type="ECO:0000313" key="9">
    <source>
        <dbReference type="EMBL" id="RKS77859.1"/>
    </source>
</evidence>
<dbReference type="Pfam" id="PF03176">
    <property type="entry name" value="MMPL"/>
    <property type="match status" value="2"/>
</dbReference>
<dbReference type="Proteomes" id="UP000281955">
    <property type="component" value="Unassembled WGS sequence"/>
</dbReference>
<dbReference type="InParanoid" id="A0A420XSZ1"/>
<feature type="transmembrane region" description="Helical" evidence="7">
    <location>
        <begin position="205"/>
        <end position="225"/>
    </location>
</feature>
<dbReference type="EMBL" id="RBWV01000010">
    <property type="protein sequence ID" value="RKS77859.1"/>
    <property type="molecule type" value="Genomic_DNA"/>
</dbReference>
<evidence type="ECO:0000256" key="2">
    <source>
        <dbReference type="ARBA" id="ARBA00010157"/>
    </source>
</evidence>
<evidence type="ECO:0000256" key="5">
    <source>
        <dbReference type="ARBA" id="ARBA00022989"/>
    </source>
</evidence>
<keyword evidence="4 7" id="KW-0812">Transmembrane</keyword>
<feature type="transmembrane region" description="Helical" evidence="7">
    <location>
        <begin position="553"/>
        <end position="573"/>
    </location>
</feature>
<dbReference type="AlphaFoldDB" id="A0A420XSZ1"/>
<feature type="transmembrane region" description="Helical" evidence="7">
    <location>
        <begin position="177"/>
        <end position="198"/>
    </location>
</feature>
<dbReference type="OrthoDB" id="7051771at2"/>
<accession>A0A420XSZ1</accession>
<evidence type="ECO:0000256" key="7">
    <source>
        <dbReference type="SAM" id="Phobius"/>
    </source>
</evidence>
<feature type="transmembrane region" description="Helical" evidence="7">
    <location>
        <begin position="365"/>
        <end position="384"/>
    </location>
</feature>
<dbReference type="SUPFAM" id="SSF82866">
    <property type="entry name" value="Multidrug efflux transporter AcrB transmembrane domain"/>
    <property type="match status" value="2"/>
</dbReference>
<dbReference type="RefSeq" id="WP_121192847.1">
    <property type="nucleotide sequence ID" value="NZ_RBWV01000010.1"/>
</dbReference>
<gene>
    <name evidence="9" type="ORF">CLV35_1561</name>
</gene>
<dbReference type="PANTHER" id="PTHR33406:SF11">
    <property type="entry name" value="MEMBRANE PROTEIN SCO6666-RELATED"/>
    <property type="match status" value="1"/>
</dbReference>
<name>A0A420XSZ1_9ACTN</name>
<comment type="subcellular location">
    <subcellularLocation>
        <location evidence="1">Cell membrane</location>
        <topology evidence="1">Multi-pass membrane protein</topology>
    </subcellularLocation>
</comment>
<feature type="transmembrane region" description="Helical" evidence="7">
    <location>
        <begin position="660"/>
        <end position="682"/>
    </location>
</feature>
<feature type="transmembrane region" description="Helical" evidence="7">
    <location>
        <begin position="304"/>
        <end position="329"/>
    </location>
</feature>
<dbReference type="PROSITE" id="PS50156">
    <property type="entry name" value="SSD"/>
    <property type="match status" value="1"/>
</dbReference>
<comment type="similarity">
    <text evidence="2">Belongs to the resistance-nodulation-cell division (RND) (TC 2.A.6) family. MmpL subfamily.</text>
</comment>